<dbReference type="AlphaFoldDB" id="A0A1T4NEG0"/>
<dbReference type="InterPro" id="IPR034122">
    <property type="entry name" value="Retropepsin-like_bacterial"/>
</dbReference>
<dbReference type="PROSITE" id="PS51257">
    <property type="entry name" value="PROKAR_LIPOPROTEIN"/>
    <property type="match status" value="1"/>
</dbReference>
<dbReference type="InterPro" id="IPR021109">
    <property type="entry name" value="Peptidase_aspartic_dom_sf"/>
</dbReference>
<dbReference type="OrthoDB" id="947490at2"/>
<dbReference type="EMBL" id="FUWZ01000001">
    <property type="protein sequence ID" value="SJZ77731.1"/>
    <property type="molecule type" value="Genomic_DNA"/>
</dbReference>
<keyword evidence="1" id="KW-0645">Protease</keyword>
<evidence type="ECO:0000313" key="2">
    <source>
        <dbReference type="Proteomes" id="UP000190367"/>
    </source>
</evidence>
<reference evidence="2" key="1">
    <citation type="submission" date="2017-02" db="EMBL/GenBank/DDBJ databases">
        <authorList>
            <person name="Varghese N."/>
            <person name="Submissions S."/>
        </authorList>
    </citation>
    <scope>NUCLEOTIDE SEQUENCE [LARGE SCALE GENOMIC DNA]</scope>
    <source>
        <strain evidence="2">DSM 22224</strain>
    </source>
</reference>
<dbReference type="GO" id="GO:0006508">
    <property type="term" value="P:proteolysis"/>
    <property type="evidence" value="ECO:0007669"/>
    <property type="project" value="UniProtKB-KW"/>
</dbReference>
<dbReference type="SUPFAM" id="SSF50630">
    <property type="entry name" value="Acid proteases"/>
    <property type="match status" value="1"/>
</dbReference>
<sequence>MIKHLYIVLIIGGMILLSGCSGCAKSGRYGQQGSRQKENDRHVAPPVSPVATGGRTVVKMLKQDGVYTIPVKVNGTDMSFIFDTGAGLISISNVEASYLYKQGTLTADDIEGQAKYVDANGDISVGTIIRLKEVAIGDRKIHNVKASVVNNTVAPLLFGQSALEQFGNISIDYKKGTITFE</sequence>
<organism evidence="1 2">
    <name type="scientific">Chitinophaga eiseniae</name>
    <dbReference type="NCBI Taxonomy" id="634771"/>
    <lineage>
        <taxon>Bacteria</taxon>
        <taxon>Pseudomonadati</taxon>
        <taxon>Bacteroidota</taxon>
        <taxon>Chitinophagia</taxon>
        <taxon>Chitinophagales</taxon>
        <taxon>Chitinophagaceae</taxon>
        <taxon>Chitinophaga</taxon>
    </lineage>
</organism>
<keyword evidence="1" id="KW-0378">Hydrolase</keyword>
<name>A0A1T4NEG0_9BACT</name>
<proteinExistence type="predicted"/>
<dbReference type="GO" id="GO:0008233">
    <property type="term" value="F:peptidase activity"/>
    <property type="evidence" value="ECO:0007669"/>
    <property type="project" value="UniProtKB-KW"/>
</dbReference>
<dbReference type="Proteomes" id="UP000190367">
    <property type="component" value="Unassembled WGS sequence"/>
</dbReference>
<dbReference type="Gene3D" id="2.40.70.10">
    <property type="entry name" value="Acid Proteases"/>
    <property type="match status" value="1"/>
</dbReference>
<dbReference type="STRING" id="634771.SAMN04488128_1011557"/>
<keyword evidence="2" id="KW-1185">Reference proteome</keyword>
<protein>
    <submittedName>
        <fullName evidence="1">Aspartyl protease family protein</fullName>
    </submittedName>
</protein>
<accession>A0A1T4NEG0</accession>
<evidence type="ECO:0000313" key="1">
    <source>
        <dbReference type="EMBL" id="SJZ77731.1"/>
    </source>
</evidence>
<dbReference type="Pfam" id="PF13975">
    <property type="entry name" value="gag-asp_proteas"/>
    <property type="match status" value="1"/>
</dbReference>
<dbReference type="RefSeq" id="WP_078668154.1">
    <property type="nucleotide sequence ID" value="NZ_FUWZ01000001.1"/>
</dbReference>
<gene>
    <name evidence="1" type="ORF">SAMN04488128_1011557</name>
</gene>
<dbReference type="CDD" id="cd05483">
    <property type="entry name" value="retropepsin_like_bacteria"/>
    <property type="match status" value="1"/>
</dbReference>